<accession>A0ABQ2EYX7</accession>
<evidence type="ECO:0000313" key="2">
    <source>
        <dbReference type="Proteomes" id="UP000660265"/>
    </source>
</evidence>
<proteinExistence type="predicted"/>
<organism evidence="1 2">
    <name type="scientific">Streptomyces camponoticapitis</name>
    <dbReference type="NCBI Taxonomy" id="1616125"/>
    <lineage>
        <taxon>Bacteria</taxon>
        <taxon>Bacillati</taxon>
        <taxon>Actinomycetota</taxon>
        <taxon>Actinomycetes</taxon>
        <taxon>Kitasatosporales</taxon>
        <taxon>Streptomycetaceae</taxon>
        <taxon>Streptomyces</taxon>
    </lineage>
</organism>
<keyword evidence="2" id="KW-1185">Reference proteome</keyword>
<gene>
    <name evidence="1" type="ORF">GCM10011583_74410</name>
</gene>
<dbReference type="Gene3D" id="1.25.40.10">
    <property type="entry name" value="Tetratricopeptide repeat domain"/>
    <property type="match status" value="1"/>
</dbReference>
<dbReference type="SUPFAM" id="SSF48452">
    <property type="entry name" value="TPR-like"/>
    <property type="match status" value="1"/>
</dbReference>
<sequence>MVLGRIQDLLEAGEFEQAEAEARALAASPRARGGDPALVSWLARSLAAGAAVAHGRGTELLPELATLITELEQTAGADRQLLLAVRSNRAAVLVQQDRHIEAEAEARDILRGTTRIAHLAKMWRIELSALTSLAAALNGQGRYGEAEAIARGNLPQADGPAAAFLHRALVGSLNGQSRYEEALAEARRYTPAGGRTASGTLEIVTARALHGLGRRDEAEATARQALAACEEFLHPAHPRIKEARTLLTRVIAEDPAPE</sequence>
<reference evidence="2" key="1">
    <citation type="journal article" date="2019" name="Int. J. Syst. Evol. Microbiol.">
        <title>The Global Catalogue of Microorganisms (GCM) 10K type strain sequencing project: providing services to taxonomists for standard genome sequencing and annotation.</title>
        <authorList>
            <consortium name="The Broad Institute Genomics Platform"/>
            <consortium name="The Broad Institute Genome Sequencing Center for Infectious Disease"/>
            <person name="Wu L."/>
            <person name="Ma J."/>
        </authorList>
    </citation>
    <scope>NUCLEOTIDE SEQUENCE [LARGE SCALE GENOMIC DNA]</scope>
    <source>
        <strain evidence="2">CGMCC 4.7275</strain>
    </source>
</reference>
<dbReference type="InterPro" id="IPR011717">
    <property type="entry name" value="TPR-4"/>
</dbReference>
<protein>
    <recommendedName>
        <fullName evidence="3">Tetratricopeptide repeat protein</fullName>
    </recommendedName>
</protein>
<dbReference type="EMBL" id="BMMV01000048">
    <property type="protein sequence ID" value="GGK31736.1"/>
    <property type="molecule type" value="Genomic_DNA"/>
</dbReference>
<comment type="caution">
    <text evidence="1">The sequence shown here is derived from an EMBL/GenBank/DDBJ whole genome shotgun (WGS) entry which is preliminary data.</text>
</comment>
<dbReference type="Proteomes" id="UP000660265">
    <property type="component" value="Unassembled WGS sequence"/>
</dbReference>
<evidence type="ECO:0008006" key="3">
    <source>
        <dbReference type="Google" id="ProtNLM"/>
    </source>
</evidence>
<dbReference type="Pfam" id="PF07721">
    <property type="entry name" value="TPR_4"/>
    <property type="match status" value="3"/>
</dbReference>
<dbReference type="InterPro" id="IPR011990">
    <property type="entry name" value="TPR-like_helical_dom_sf"/>
</dbReference>
<evidence type="ECO:0000313" key="1">
    <source>
        <dbReference type="EMBL" id="GGK31736.1"/>
    </source>
</evidence>
<name>A0ABQ2EYX7_9ACTN</name>